<keyword evidence="1" id="KW-0812">Transmembrane</keyword>
<dbReference type="EMBL" id="ML996226">
    <property type="protein sequence ID" value="KAF2730087.1"/>
    <property type="molecule type" value="Genomic_DNA"/>
</dbReference>
<keyword evidence="1" id="KW-0472">Membrane</keyword>
<name>A0A9P4QSJ8_9PLEO</name>
<dbReference type="AlphaFoldDB" id="A0A9P4QSJ8"/>
<feature type="transmembrane region" description="Helical" evidence="1">
    <location>
        <begin position="43"/>
        <end position="61"/>
    </location>
</feature>
<accession>A0A9P4QSJ8</accession>
<evidence type="ECO:0000256" key="1">
    <source>
        <dbReference type="SAM" id="Phobius"/>
    </source>
</evidence>
<dbReference type="Proteomes" id="UP000799444">
    <property type="component" value="Unassembled WGS sequence"/>
</dbReference>
<gene>
    <name evidence="2" type="ORF">EJ04DRAFT_515476</name>
</gene>
<sequence length="72" mass="7997">MLSTLLLGAIAVIALYLLSRYQSLARNLAAARSSGLPIVVTPWYVYAVPSLATAWLWLPLLKRLLGSRKWVE</sequence>
<evidence type="ECO:0000313" key="2">
    <source>
        <dbReference type="EMBL" id="KAF2730087.1"/>
    </source>
</evidence>
<organism evidence="2 3">
    <name type="scientific">Polyplosphaeria fusca</name>
    <dbReference type="NCBI Taxonomy" id="682080"/>
    <lineage>
        <taxon>Eukaryota</taxon>
        <taxon>Fungi</taxon>
        <taxon>Dikarya</taxon>
        <taxon>Ascomycota</taxon>
        <taxon>Pezizomycotina</taxon>
        <taxon>Dothideomycetes</taxon>
        <taxon>Pleosporomycetidae</taxon>
        <taxon>Pleosporales</taxon>
        <taxon>Tetraplosphaeriaceae</taxon>
        <taxon>Polyplosphaeria</taxon>
    </lineage>
</organism>
<keyword evidence="1" id="KW-1133">Transmembrane helix</keyword>
<evidence type="ECO:0000313" key="3">
    <source>
        <dbReference type="Proteomes" id="UP000799444"/>
    </source>
</evidence>
<protein>
    <submittedName>
        <fullName evidence="2">Uncharacterized protein</fullName>
    </submittedName>
</protein>
<keyword evidence="3" id="KW-1185">Reference proteome</keyword>
<proteinExistence type="predicted"/>
<comment type="caution">
    <text evidence="2">The sequence shown here is derived from an EMBL/GenBank/DDBJ whole genome shotgun (WGS) entry which is preliminary data.</text>
</comment>
<reference evidence="2" key="1">
    <citation type="journal article" date="2020" name="Stud. Mycol.">
        <title>101 Dothideomycetes genomes: a test case for predicting lifestyles and emergence of pathogens.</title>
        <authorList>
            <person name="Haridas S."/>
            <person name="Albert R."/>
            <person name="Binder M."/>
            <person name="Bloem J."/>
            <person name="Labutti K."/>
            <person name="Salamov A."/>
            <person name="Andreopoulos B."/>
            <person name="Baker S."/>
            <person name="Barry K."/>
            <person name="Bills G."/>
            <person name="Bluhm B."/>
            <person name="Cannon C."/>
            <person name="Castanera R."/>
            <person name="Culley D."/>
            <person name="Daum C."/>
            <person name="Ezra D."/>
            <person name="Gonzalez J."/>
            <person name="Henrissat B."/>
            <person name="Kuo A."/>
            <person name="Liang C."/>
            <person name="Lipzen A."/>
            <person name="Lutzoni F."/>
            <person name="Magnuson J."/>
            <person name="Mondo S."/>
            <person name="Nolan M."/>
            <person name="Ohm R."/>
            <person name="Pangilinan J."/>
            <person name="Park H.-J."/>
            <person name="Ramirez L."/>
            <person name="Alfaro M."/>
            <person name="Sun H."/>
            <person name="Tritt A."/>
            <person name="Yoshinaga Y."/>
            <person name="Zwiers L.-H."/>
            <person name="Turgeon B."/>
            <person name="Goodwin S."/>
            <person name="Spatafora J."/>
            <person name="Crous P."/>
            <person name="Grigoriev I."/>
        </authorList>
    </citation>
    <scope>NUCLEOTIDE SEQUENCE</scope>
    <source>
        <strain evidence="2">CBS 125425</strain>
    </source>
</reference>